<feature type="transmembrane region" description="Helical" evidence="8">
    <location>
        <begin position="173"/>
        <end position="194"/>
    </location>
</feature>
<keyword evidence="5 8" id="KW-0812">Transmembrane</keyword>
<dbReference type="RefSeq" id="WP_148951826.1">
    <property type="nucleotide sequence ID" value="NZ_CP043312.1"/>
</dbReference>
<keyword evidence="10" id="KW-1185">Reference proteome</keyword>
<feature type="transmembrane region" description="Helical" evidence="8">
    <location>
        <begin position="382"/>
        <end position="400"/>
    </location>
</feature>
<evidence type="ECO:0000256" key="8">
    <source>
        <dbReference type="SAM" id="Phobius"/>
    </source>
</evidence>
<evidence type="ECO:0000256" key="2">
    <source>
        <dbReference type="ARBA" id="ARBA00008335"/>
    </source>
</evidence>
<feature type="transmembrane region" description="Helical" evidence="8">
    <location>
        <begin position="288"/>
        <end position="310"/>
    </location>
</feature>
<sequence>MKSLSLYYAPILLGFSCGCVMPLSSSTLNFWLAQNNISLAMLGAMSFATMPYAFSFLISPYIQPLKVPLLHSILGRDKSLVVLLQLIISITIYQLSTHSPKTSLHWIFILTATLACSGAILEVVIGSIRAHILDDKLQQTMSGLHVTGYRLGMIVTGPCVAFLSNFYKWERLFGILSIMTCIFSVISVHCITIYKRNASHQDNTHTTKHNIKSLFSIILNTSPYVICFLVFYRMSNHMMVPMLNPFLLNKGFTSLEVATFGKMCGHVGSLLGSSIAAYLLGKIKLIRGLFWCGMINAIAHLGFVFIAYMPHNSTKTLTIVSLAESITGGMALAMFVATITKMCRSTEKVKQYATYESILGLARTFLPCMSGLLVLMLNWGTFFILLTSIGIASLLTIHLAKKHLC</sequence>
<dbReference type="PANTHER" id="PTHR12778">
    <property type="entry name" value="SOLUTE CARRIER FAMILY 33 ACETYL-COA TRANSPORTER -RELATED"/>
    <property type="match status" value="1"/>
</dbReference>
<feature type="transmembrane region" description="Helical" evidence="8">
    <location>
        <begin position="37"/>
        <end position="58"/>
    </location>
</feature>
<dbReference type="AlphaFoldDB" id="A0A5C0UH49"/>
<feature type="transmembrane region" description="Helical" evidence="8">
    <location>
        <begin position="255"/>
        <end position="281"/>
    </location>
</feature>
<feature type="transmembrane region" description="Helical" evidence="8">
    <location>
        <begin position="316"/>
        <end position="337"/>
    </location>
</feature>
<feature type="transmembrane region" description="Helical" evidence="8">
    <location>
        <begin position="79"/>
        <end position="95"/>
    </location>
</feature>
<organism evidence="9 10">
    <name type="scientific">Candidatus Sneabacter namystus</name>
    <dbReference type="NCBI Taxonomy" id="2601646"/>
    <lineage>
        <taxon>Bacteria</taxon>
        <taxon>Pseudomonadati</taxon>
        <taxon>Pseudomonadota</taxon>
        <taxon>Alphaproteobacteria</taxon>
        <taxon>Rickettsiales</taxon>
        <taxon>Rickettsiaceae</taxon>
        <taxon>Rickettsieae</taxon>
        <taxon>Candidatus Sneabacter</taxon>
    </lineage>
</organism>
<dbReference type="EMBL" id="CP043312">
    <property type="protein sequence ID" value="QEK39465.1"/>
    <property type="molecule type" value="Genomic_DNA"/>
</dbReference>
<evidence type="ECO:0000256" key="5">
    <source>
        <dbReference type="ARBA" id="ARBA00022692"/>
    </source>
</evidence>
<dbReference type="GO" id="GO:0022857">
    <property type="term" value="F:transmembrane transporter activity"/>
    <property type="evidence" value="ECO:0007669"/>
    <property type="project" value="InterPro"/>
</dbReference>
<keyword evidence="3" id="KW-0813">Transport</keyword>
<feature type="transmembrane region" description="Helical" evidence="8">
    <location>
        <begin position="149"/>
        <end position="167"/>
    </location>
</feature>
<feature type="transmembrane region" description="Helical" evidence="8">
    <location>
        <begin position="107"/>
        <end position="128"/>
    </location>
</feature>
<feature type="transmembrane region" description="Helical" evidence="8">
    <location>
        <begin position="7"/>
        <end position="25"/>
    </location>
</feature>
<name>A0A5C0UH49_9RICK</name>
<reference evidence="9 10" key="1">
    <citation type="submission" date="2019-08" db="EMBL/GenBank/DDBJ databases">
        <title>Highly reduced genomes of protist endosymbionts show evolutionary convergence.</title>
        <authorList>
            <person name="George E."/>
            <person name="Husnik F."/>
            <person name="Tashyreva D."/>
            <person name="Prokopchuk G."/>
            <person name="Horak A."/>
            <person name="Kwong W.K."/>
            <person name="Lukes J."/>
            <person name="Keeling P.J."/>
        </authorList>
    </citation>
    <scope>NUCLEOTIDE SEQUENCE [LARGE SCALE GENOMIC DNA]</scope>
    <source>
        <strain evidence="9">1621</strain>
    </source>
</reference>
<gene>
    <name evidence="9" type="ORF">FZC37_00730</name>
</gene>
<dbReference type="Pfam" id="PF07690">
    <property type="entry name" value="MFS_1"/>
    <property type="match status" value="1"/>
</dbReference>
<dbReference type="PANTHER" id="PTHR12778:SF10">
    <property type="entry name" value="MAJOR FACILITATOR SUPERFAMILY DOMAIN-CONTAINING PROTEIN 3"/>
    <property type="match status" value="1"/>
</dbReference>
<evidence type="ECO:0000313" key="9">
    <source>
        <dbReference type="EMBL" id="QEK39465.1"/>
    </source>
</evidence>
<dbReference type="PROSITE" id="PS51257">
    <property type="entry name" value="PROKAR_LIPOPROTEIN"/>
    <property type="match status" value="1"/>
</dbReference>
<dbReference type="InterPro" id="IPR004752">
    <property type="entry name" value="AmpG_permease/AT-1"/>
</dbReference>
<comment type="subcellular location">
    <subcellularLocation>
        <location evidence="1">Cell inner membrane</location>
        <topology evidence="1">Multi-pass membrane protein</topology>
    </subcellularLocation>
</comment>
<dbReference type="KEGG" id="snay:FZC37_00730"/>
<dbReference type="OrthoDB" id="9787815at2"/>
<dbReference type="GO" id="GO:0005886">
    <property type="term" value="C:plasma membrane"/>
    <property type="evidence" value="ECO:0007669"/>
    <property type="project" value="UniProtKB-SubCell"/>
</dbReference>
<accession>A0A5C0UH49</accession>
<evidence type="ECO:0000313" key="10">
    <source>
        <dbReference type="Proteomes" id="UP000323844"/>
    </source>
</evidence>
<dbReference type="InterPro" id="IPR036259">
    <property type="entry name" value="MFS_trans_sf"/>
</dbReference>
<comment type="similarity">
    <text evidence="2">Belongs to the major facilitator superfamily.</text>
</comment>
<dbReference type="Gene3D" id="1.20.1250.20">
    <property type="entry name" value="MFS general substrate transporter like domains"/>
    <property type="match status" value="2"/>
</dbReference>
<proteinExistence type="inferred from homology"/>
<feature type="transmembrane region" description="Helical" evidence="8">
    <location>
        <begin position="214"/>
        <end position="235"/>
    </location>
</feature>
<dbReference type="Proteomes" id="UP000323844">
    <property type="component" value="Chromosome"/>
</dbReference>
<evidence type="ECO:0000256" key="1">
    <source>
        <dbReference type="ARBA" id="ARBA00004429"/>
    </source>
</evidence>
<protein>
    <submittedName>
        <fullName evidence="9">AmpG family muropeptide MFS transporter</fullName>
    </submittedName>
</protein>
<keyword evidence="6 8" id="KW-1133">Transmembrane helix</keyword>
<dbReference type="InterPro" id="IPR011701">
    <property type="entry name" value="MFS"/>
</dbReference>
<evidence type="ECO:0000256" key="3">
    <source>
        <dbReference type="ARBA" id="ARBA00022448"/>
    </source>
</evidence>
<feature type="transmembrane region" description="Helical" evidence="8">
    <location>
        <begin position="358"/>
        <end position="376"/>
    </location>
</feature>
<keyword evidence="4" id="KW-1003">Cell membrane</keyword>
<evidence type="ECO:0000256" key="4">
    <source>
        <dbReference type="ARBA" id="ARBA00022519"/>
    </source>
</evidence>
<dbReference type="SUPFAM" id="SSF103473">
    <property type="entry name" value="MFS general substrate transporter"/>
    <property type="match status" value="1"/>
</dbReference>
<evidence type="ECO:0000256" key="7">
    <source>
        <dbReference type="ARBA" id="ARBA00023136"/>
    </source>
</evidence>
<keyword evidence="4" id="KW-0997">Cell inner membrane</keyword>
<keyword evidence="7 8" id="KW-0472">Membrane</keyword>
<evidence type="ECO:0000256" key="6">
    <source>
        <dbReference type="ARBA" id="ARBA00022989"/>
    </source>
</evidence>